<dbReference type="EMBL" id="ML994747">
    <property type="protein sequence ID" value="KAF2175087.1"/>
    <property type="molecule type" value="Genomic_DNA"/>
</dbReference>
<evidence type="ECO:0000256" key="1">
    <source>
        <dbReference type="SAM" id="MobiDB-lite"/>
    </source>
</evidence>
<dbReference type="Proteomes" id="UP000800200">
    <property type="component" value="Unassembled WGS sequence"/>
</dbReference>
<dbReference type="AlphaFoldDB" id="A0A6A6D6U0"/>
<feature type="region of interest" description="Disordered" evidence="1">
    <location>
        <begin position="53"/>
        <end position="95"/>
    </location>
</feature>
<evidence type="ECO:0000313" key="2">
    <source>
        <dbReference type="EMBL" id="KAF2175087.1"/>
    </source>
</evidence>
<reference evidence="2" key="1">
    <citation type="journal article" date="2020" name="Stud. Mycol.">
        <title>101 Dothideomycetes genomes: a test case for predicting lifestyles and emergence of pathogens.</title>
        <authorList>
            <person name="Haridas S."/>
            <person name="Albert R."/>
            <person name="Binder M."/>
            <person name="Bloem J."/>
            <person name="Labutti K."/>
            <person name="Salamov A."/>
            <person name="Andreopoulos B."/>
            <person name="Baker S."/>
            <person name="Barry K."/>
            <person name="Bills G."/>
            <person name="Bluhm B."/>
            <person name="Cannon C."/>
            <person name="Castanera R."/>
            <person name="Culley D."/>
            <person name="Daum C."/>
            <person name="Ezra D."/>
            <person name="Gonzalez J."/>
            <person name="Henrissat B."/>
            <person name="Kuo A."/>
            <person name="Liang C."/>
            <person name="Lipzen A."/>
            <person name="Lutzoni F."/>
            <person name="Magnuson J."/>
            <person name="Mondo S."/>
            <person name="Nolan M."/>
            <person name="Ohm R."/>
            <person name="Pangilinan J."/>
            <person name="Park H.-J."/>
            <person name="Ramirez L."/>
            <person name="Alfaro M."/>
            <person name="Sun H."/>
            <person name="Tritt A."/>
            <person name="Yoshinaga Y."/>
            <person name="Zwiers L.-H."/>
            <person name="Turgeon B."/>
            <person name="Goodwin S."/>
            <person name="Spatafora J."/>
            <person name="Crous P."/>
            <person name="Grigoriev I."/>
        </authorList>
    </citation>
    <scope>NUCLEOTIDE SEQUENCE</scope>
    <source>
        <strain evidence="2">CBS 207.26</strain>
    </source>
</reference>
<gene>
    <name evidence="2" type="ORF">K469DRAFT_684482</name>
</gene>
<accession>A0A6A6D6U0</accession>
<organism evidence="2 3">
    <name type="scientific">Zopfia rhizophila CBS 207.26</name>
    <dbReference type="NCBI Taxonomy" id="1314779"/>
    <lineage>
        <taxon>Eukaryota</taxon>
        <taxon>Fungi</taxon>
        <taxon>Dikarya</taxon>
        <taxon>Ascomycota</taxon>
        <taxon>Pezizomycotina</taxon>
        <taxon>Dothideomycetes</taxon>
        <taxon>Dothideomycetes incertae sedis</taxon>
        <taxon>Zopfiaceae</taxon>
        <taxon>Zopfia</taxon>
    </lineage>
</organism>
<proteinExistence type="predicted"/>
<keyword evidence="3" id="KW-1185">Reference proteome</keyword>
<protein>
    <submittedName>
        <fullName evidence="2">Uncharacterized protein</fullName>
    </submittedName>
</protein>
<feature type="compositionally biased region" description="Pro residues" evidence="1">
    <location>
        <begin position="65"/>
        <end position="87"/>
    </location>
</feature>
<name>A0A6A6D6U0_9PEZI</name>
<evidence type="ECO:0000313" key="3">
    <source>
        <dbReference type="Proteomes" id="UP000800200"/>
    </source>
</evidence>
<sequence length="126" mass="13858">MLQSSSSLQESRWERLLGQATRQLKGGVRSFTTTEEQLHFLLRAAYVPTWATEDSQVPPSAQRPLSPPPPSSPPSNSPPTSSPPPSTKRPATDYINGQILDAKLIKRARIVKLEKLDKLSPISSLD</sequence>